<dbReference type="PRINTS" id="PR02083">
    <property type="entry name" value="GKINASEAP1"/>
</dbReference>
<gene>
    <name evidence="8 9" type="primary">LOC114240338</name>
</gene>
<dbReference type="PANTHER" id="PTHR14899:SF0">
    <property type="entry name" value="G KINASE-ANCHORING PROTEIN 1"/>
    <property type="match status" value="1"/>
</dbReference>
<evidence type="ECO:0000256" key="1">
    <source>
        <dbReference type="ARBA" id="ARBA00004555"/>
    </source>
</evidence>
<evidence type="ECO:0000256" key="4">
    <source>
        <dbReference type="ARBA" id="ARBA00023054"/>
    </source>
</evidence>
<comment type="subcellular location">
    <subcellularLocation>
        <location evidence="1">Golgi apparatus</location>
    </subcellularLocation>
</comment>
<proteinExistence type="inferred from homology"/>
<evidence type="ECO:0000313" key="8">
    <source>
        <dbReference type="RefSeq" id="XP_028026655.1"/>
    </source>
</evidence>
<keyword evidence="7" id="KW-1185">Reference proteome</keyword>
<keyword evidence="4 5" id="KW-0175">Coiled coil</keyword>
<dbReference type="GeneID" id="114240338"/>
<accession>A0A6J2JAY7</accession>
<dbReference type="GO" id="GO:0007165">
    <property type="term" value="P:signal transduction"/>
    <property type="evidence" value="ECO:0007669"/>
    <property type="project" value="InterPro"/>
</dbReference>
<feature type="coiled-coil region" evidence="5">
    <location>
        <begin position="217"/>
        <end position="251"/>
    </location>
</feature>
<dbReference type="InterPro" id="IPR026109">
    <property type="entry name" value="GKAP1"/>
</dbReference>
<comment type="similarity">
    <text evidence="2">Belongs to the GKAP1 family.</text>
</comment>
<dbReference type="RefSeq" id="XP_028026655.1">
    <property type="nucleotide sequence ID" value="XM_028170854.1"/>
</dbReference>
<evidence type="ECO:0000256" key="6">
    <source>
        <dbReference type="SAM" id="MobiDB-lite"/>
    </source>
</evidence>
<protein>
    <submittedName>
        <fullName evidence="8 9">G kinase-anchoring protein 1-like</fullName>
    </submittedName>
</protein>
<dbReference type="KEGG" id="bman:114240338"/>
<organism evidence="7 8">
    <name type="scientific">Bombyx mandarina</name>
    <name type="common">Wild silk moth</name>
    <name type="synonym">Wild silkworm</name>
    <dbReference type="NCBI Taxonomy" id="7092"/>
    <lineage>
        <taxon>Eukaryota</taxon>
        <taxon>Metazoa</taxon>
        <taxon>Ecdysozoa</taxon>
        <taxon>Arthropoda</taxon>
        <taxon>Hexapoda</taxon>
        <taxon>Insecta</taxon>
        <taxon>Pterygota</taxon>
        <taxon>Neoptera</taxon>
        <taxon>Endopterygota</taxon>
        <taxon>Lepidoptera</taxon>
        <taxon>Glossata</taxon>
        <taxon>Ditrysia</taxon>
        <taxon>Bombycoidea</taxon>
        <taxon>Bombycidae</taxon>
        <taxon>Bombycinae</taxon>
        <taxon>Bombyx</taxon>
    </lineage>
</organism>
<feature type="region of interest" description="Disordered" evidence="6">
    <location>
        <begin position="293"/>
        <end position="320"/>
    </location>
</feature>
<dbReference type="RefSeq" id="XP_028026656.1">
    <property type="nucleotide sequence ID" value="XM_028170855.1"/>
</dbReference>
<dbReference type="Proteomes" id="UP000504629">
    <property type="component" value="Unplaced"/>
</dbReference>
<evidence type="ECO:0000256" key="5">
    <source>
        <dbReference type="SAM" id="Coils"/>
    </source>
</evidence>
<evidence type="ECO:0000313" key="7">
    <source>
        <dbReference type="Proteomes" id="UP000504629"/>
    </source>
</evidence>
<evidence type="ECO:0000256" key="2">
    <source>
        <dbReference type="ARBA" id="ARBA00006662"/>
    </source>
</evidence>
<reference evidence="8 9" key="1">
    <citation type="submission" date="2025-04" db="UniProtKB">
        <authorList>
            <consortium name="RefSeq"/>
        </authorList>
    </citation>
    <scope>IDENTIFICATION</scope>
    <source>
        <tissue evidence="8 9">Silk gland</tissue>
    </source>
</reference>
<evidence type="ECO:0000313" key="9">
    <source>
        <dbReference type="RefSeq" id="XP_028026656.1"/>
    </source>
</evidence>
<evidence type="ECO:0000256" key="3">
    <source>
        <dbReference type="ARBA" id="ARBA00023034"/>
    </source>
</evidence>
<dbReference type="AlphaFoldDB" id="A0A6J2JAY7"/>
<keyword evidence="3" id="KW-0333">Golgi apparatus</keyword>
<feature type="compositionally biased region" description="Basic and acidic residues" evidence="6">
    <location>
        <begin position="293"/>
        <end position="312"/>
    </location>
</feature>
<dbReference type="GO" id="GO:0005794">
    <property type="term" value="C:Golgi apparatus"/>
    <property type="evidence" value="ECO:0007669"/>
    <property type="project" value="UniProtKB-SubCell"/>
</dbReference>
<feature type="region of interest" description="Disordered" evidence="6">
    <location>
        <begin position="10"/>
        <end position="75"/>
    </location>
</feature>
<sequence length="338" mass="38743">MAALVVQSRFAGLMIEDDDHPTNSDEQKHKKAKTNSAKKSELLKKPKNNNNNNNNCKTQSAGKKKKTKLGESTEAQWAQWKQKDEEMVDGNFESELHQAILLSKLDYEEKKDVYKQLKKDVDAANKVAEVSRNVKKLKKKNVMCLEQFNGIVNSTENSDLKFNHTTEDEKNSTDDDKIPEKDTQFFERVKIETKDALIRNKIKERIHNRLTDEVITKIQFNETLEKKDKEIESLKEEVLKLKQELLTVKSRNKKLCSILGQGEMRDKAEVLVEVERLNSVQAELTAEIATLHSELEKERSKNTDPRAKDKKNSTKKKKIRFDVSSEAVVTKESGAGNV</sequence>
<dbReference type="PANTHER" id="PTHR14899">
    <property type="entry name" value="G KINASE ANCHORING PROTEIN 1"/>
    <property type="match status" value="1"/>
</dbReference>
<dbReference type="OrthoDB" id="5864420at2759"/>
<name>A0A6J2JAY7_BOMMA</name>